<dbReference type="Pfam" id="PF04361">
    <property type="entry name" value="DUF494"/>
    <property type="match status" value="1"/>
</dbReference>
<dbReference type="OrthoDB" id="5296029at2"/>
<dbReference type="PANTHER" id="PTHR38692:SF1">
    <property type="entry name" value="PROTEIN SMG"/>
    <property type="match status" value="1"/>
</dbReference>
<sequence>MEDVIDIISYLLDHLDEDDNDDMVEEHLRAVGFADGDIQRALDWMEGFAVEEQEATSPRSLRAYHPYEQQSLSVAARGQLHDWERLGVINGAMRERIIDRLLALELDDTDLETLDWVTFMVMANDPGPEAFWVDALLGNDGARILH</sequence>
<dbReference type="AlphaFoldDB" id="A0A2W1KD01"/>
<dbReference type="EMBL" id="QKQP01000006">
    <property type="protein sequence ID" value="PZD80375.1"/>
    <property type="molecule type" value="Genomic_DNA"/>
</dbReference>
<name>A0A2W1KD01_ACIFR</name>
<dbReference type="OMA" id="SEAGFAH"/>
<dbReference type="PANTHER" id="PTHR38692">
    <property type="entry name" value="PROTEIN SMG"/>
    <property type="match status" value="1"/>
</dbReference>
<evidence type="ECO:0000313" key="3">
    <source>
        <dbReference type="Proteomes" id="UP000248886"/>
    </source>
</evidence>
<organism evidence="2 3">
    <name type="scientific">Acidithiobacillus ferrooxidans</name>
    <name type="common">Thiobacillus ferrooxidans</name>
    <dbReference type="NCBI Taxonomy" id="920"/>
    <lineage>
        <taxon>Bacteria</taxon>
        <taxon>Pseudomonadati</taxon>
        <taxon>Pseudomonadota</taxon>
        <taxon>Acidithiobacillia</taxon>
        <taxon>Acidithiobacillales</taxon>
        <taxon>Acidithiobacillaceae</taxon>
        <taxon>Acidithiobacillus</taxon>
    </lineage>
</organism>
<evidence type="ECO:0000256" key="1">
    <source>
        <dbReference type="HAMAP-Rule" id="MF_00598"/>
    </source>
</evidence>
<protein>
    <recommendedName>
        <fullName evidence="1">Protein Smg homolog</fullName>
    </recommendedName>
</protein>
<dbReference type="HAMAP" id="MF_00598">
    <property type="entry name" value="Smg"/>
    <property type="match status" value="1"/>
</dbReference>
<dbReference type="RefSeq" id="WP_009562199.1">
    <property type="nucleotide sequence ID" value="NZ_AP025160.1"/>
</dbReference>
<reference evidence="2 3" key="1">
    <citation type="submission" date="2018-06" db="EMBL/GenBank/DDBJ databases">
        <title>Draft sequence of Acidithiobacillus ferrooxidans CCM 4253.</title>
        <authorList>
            <person name="Moya-Beltran A."/>
            <person name="Castro M."/>
            <person name="Covarrubias P.C."/>
            <person name="Issotta F."/>
            <person name="Janiczek O."/>
            <person name="Mandl M."/>
            <person name="Kucera J."/>
            <person name="Quatrini R."/>
        </authorList>
    </citation>
    <scope>NUCLEOTIDE SEQUENCE [LARGE SCALE GENOMIC DNA]</scope>
    <source>
        <strain evidence="2 3">CCM 4253</strain>
    </source>
</reference>
<dbReference type="Proteomes" id="UP000248886">
    <property type="component" value="Unassembled WGS sequence"/>
</dbReference>
<accession>A0A2W1KD01</accession>
<gene>
    <name evidence="1" type="primary">smg</name>
    <name evidence="2" type="ORF">DN052_12815</name>
</gene>
<dbReference type="InterPro" id="IPR007456">
    <property type="entry name" value="Smg"/>
</dbReference>
<comment type="similarity">
    <text evidence="1">Belongs to the Smg family.</text>
</comment>
<comment type="caution">
    <text evidence="2">The sequence shown here is derived from an EMBL/GenBank/DDBJ whole genome shotgun (WGS) entry which is preliminary data.</text>
</comment>
<dbReference type="GeneID" id="65279417"/>
<proteinExistence type="inferred from homology"/>
<evidence type="ECO:0000313" key="2">
    <source>
        <dbReference type="EMBL" id="PZD80375.1"/>
    </source>
</evidence>